<dbReference type="Gene3D" id="2.40.160.10">
    <property type="entry name" value="Porin"/>
    <property type="match status" value="1"/>
</dbReference>
<feature type="chain" id="PRO_5046825842" description="Porin" evidence="2">
    <location>
        <begin position="23"/>
        <end position="384"/>
    </location>
</feature>
<evidence type="ECO:0000313" key="4">
    <source>
        <dbReference type="Proteomes" id="UP001269819"/>
    </source>
</evidence>
<keyword evidence="1" id="KW-0175">Coiled coil</keyword>
<gene>
    <name evidence="3" type="ORF">RYS15_08975</name>
</gene>
<organism evidence="3 4">
    <name type="scientific">Marinobacter xestospongiae</name>
    <dbReference type="NCBI Taxonomy" id="994319"/>
    <lineage>
        <taxon>Bacteria</taxon>
        <taxon>Pseudomonadati</taxon>
        <taxon>Pseudomonadota</taxon>
        <taxon>Gammaproteobacteria</taxon>
        <taxon>Pseudomonadales</taxon>
        <taxon>Marinobacteraceae</taxon>
        <taxon>Marinobacter</taxon>
    </lineage>
</organism>
<evidence type="ECO:0000256" key="2">
    <source>
        <dbReference type="SAM" id="SignalP"/>
    </source>
</evidence>
<keyword evidence="2" id="KW-0732">Signal</keyword>
<protein>
    <recommendedName>
        <fullName evidence="5">Porin</fullName>
    </recommendedName>
</protein>
<accession>A0ABU3VX16</accession>
<reference evidence="3 4" key="1">
    <citation type="submission" date="2023-10" db="EMBL/GenBank/DDBJ databases">
        <title>Characteristics and mechanism of a salt-tolerant marine origin heterotrophic nitrifying- aerobic denitrifying bacteria Marinobacter xestospongiae HN1.</title>
        <authorList>
            <person name="Qi R."/>
        </authorList>
    </citation>
    <scope>NUCLEOTIDE SEQUENCE [LARGE SCALE GENOMIC DNA]</scope>
    <source>
        <strain evidence="3 4">HN1</strain>
    </source>
</reference>
<evidence type="ECO:0000313" key="3">
    <source>
        <dbReference type="EMBL" id="MDV2078817.1"/>
    </source>
</evidence>
<comment type="caution">
    <text evidence="3">The sequence shown here is derived from an EMBL/GenBank/DDBJ whole genome shotgun (WGS) entry which is preliminary data.</text>
</comment>
<dbReference type="SUPFAM" id="SSF56935">
    <property type="entry name" value="Porins"/>
    <property type="match status" value="1"/>
</dbReference>
<feature type="signal peptide" evidence="2">
    <location>
        <begin position="1"/>
        <end position="22"/>
    </location>
</feature>
<dbReference type="InterPro" id="IPR023614">
    <property type="entry name" value="Porin_dom_sf"/>
</dbReference>
<proteinExistence type="predicted"/>
<dbReference type="Proteomes" id="UP001269819">
    <property type="component" value="Unassembled WGS sequence"/>
</dbReference>
<sequence length="384" mass="41896">MTPKTLRATPLALCLAAAGVSAQTTDDKVDQLEQRLNALQQQLTQSQSDRVRLNGFFSTGFARASNNAGFAGITDKAEVKDLSLFALQGSFQVNDKTQAVMQIIGRGEEDWDPALEWAYISHRPTNNLQVRAGKMRLPFFMYSDSLEVGYSQPWVRPSEAVYEPADITSYVGADVAHTLNFDSSSLTTTVFGGFTDEDTLTAGQPVDVRLRNAGGLTLLWTDYIWSLRAVAATAETTIEGQGFFIADSDRSNFYGLGFGYDDGNWQVLSEVTRVEVDGIFADTDSAYLSVGHRFGSVTPYAKVGWIESVDNDDRPLAVDPTLASLNTRRDEYSLGLRWDVIPGVAIKADVTHARGFDGKPGGLGNPMTTESSTNVYTVKIDSAF</sequence>
<name>A0ABU3VX16_9GAMM</name>
<dbReference type="RefSeq" id="WP_316973505.1">
    <property type="nucleotide sequence ID" value="NZ_JAWIIJ010000005.1"/>
</dbReference>
<feature type="coiled-coil region" evidence="1">
    <location>
        <begin position="22"/>
        <end position="49"/>
    </location>
</feature>
<keyword evidence="4" id="KW-1185">Reference proteome</keyword>
<evidence type="ECO:0008006" key="5">
    <source>
        <dbReference type="Google" id="ProtNLM"/>
    </source>
</evidence>
<dbReference type="EMBL" id="JAWIIJ010000005">
    <property type="protein sequence ID" value="MDV2078817.1"/>
    <property type="molecule type" value="Genomic_DNA"/>
</dbReference>
<evidence type="ECO:0000256" key="1">
    <source>
        <dbReference type="SAM" id="Coils"/>
    </source>
</evidence>